<dbReference type="AlphaFoldDB" id="A0A1F7SHL5"/>
<reference evidence="1 2" key="1">
    <citation type="journal article" date="2016" name="Nat. Commun.">
        <title>Thousands of microbial genomes shed light on interconnected biogeochemical processes in an aquifer system.</title>
        <authorList>
            <person name="Anantharaman K."/>
            <person name="Brown C.T."/>
            <person name="Hug L.A."/>
            <person name="Sharon I."/>
            <person name="Castelle C.J."/>
            <person name="Probst A.J."/>
            <person name="Thomas B.C."/>
            <person name="Singh A."/>
            <person name="Wilkins M.J."/>
            <person name="Karaoz U."/>
            <person name="Brodie E.L."/>
            <person name="Williams K.H."/>
            <person name="Hubbard S.S."/>
            <person name="Banfield J.F."/>
        </authorList>
    </citation>
    <scope>NUCLEOTIDE SEQUENCE [LARGE SCALE GENOMIC DNA]</scope>
</reference>
<protein>
    <submittedName>
        <fullName evidence="1">Uncharacterized protein</fullName>
    </submittedName>
</protein>
<sequence>MSRRRGSENNNIRLAARELLESAERINGEQAKIIYQRHDVRDDQISDLAECFRKMGSDVIKRRSRGMGVGGFLNRAEFELGVRIDRIRFSVRDRVGRILKRN</sequence>
<dbReference type="EMBL" id="MGDJ01000017">
    <property type="protein sequence ID" value="OGL53245.1"/>
    <property type="molecule type" value="Genomic_DNA"/>
</dbReference>
<proteinExistence type="predicted"/>
<comment type="caution">
    <text evidence="1">The sequence shown here is derived from an EMBL/GenBank/DDBJ whole genome shotgun (WGS) entry which is preliminary data.</text>
</comment>
<gene>
    <name evidence="1" type="ORF">A3K55_02005</name>
</gene>
<dbReference type="Proteomes" id="UP000185874">
    <property type="component" value="Unassembled WGS sequence"/>
</dbReference>
<evidence type="ECO:0000313" key="1">
    <source>
        <dbReference type="EMBL" id="OGL53245.1"/>
    </source>
</evidence>
<organism evidence="1 2">
    <name type="scientific">Candidatus Shapirobacteria bacterium RBG_13_44_7</name>
    <dbReference type="NCBI Taxonomy" id="1802149"/>
    <lineage>
        <taxon>Bacteria</taxon>
        <taxon>Candidatus Shapironibacteriota</taxon>
    </lineage>
</organism>
<name>A0A1F7SHL5_9BACT</name>
<evidence type="ECO:0000313" key="2">
    <source>
        <dbReference type="Proteomes" id="UP000185874"/>
    </source>
</evidence>
<accession>A0A1F7SHL5</accession>